<keyword evidence="2" id="KW-1185">Reference proteome</keyword>
<organism evidence="1 2">
    <name type="scientific">Pyropia yezoensis</name>
    <name type="common">Susabi-nori</name>
    <name type="synonym">Porphyra yezoensis</name>
    <dbReference type="NCBI Taxonomy" id="2788"/>
    <lineage>
        <taxon>Eukaryota</taxon>
        <taxon>Rhodophyta</taxon>
        <taxon>Bangiophyceae</taxon>
        <taxon>Bangiales</taxon>
        <taxon>Bangiaceae</taxon>
        <taxon>Pyropia</taxon>
    </lineage>
</organism>
<proteinExistence type="predicted"/>
<dbReference type="EMBL" id="CM020618">
    <property type="protein sequence ID" value="KAK1860405.1"/>
    <property type="molecule type" value="Genomic_DNA"/>
</dbReference>
<evidence type="ECO:0000313" key="2">
    <source>
        <dbReference type="Proteomes" id="UP000798662"/>
    </source>
</evidence>
<name>A0ACC3BRP4_PYRYE</name>
<sequence>MRCCAARLPAFCPTASSVVGLLGRRRQATAGVGHPRPWPASAGRLLAASTPPRAAMSPAPSPPPSTGSSVTEGAPAAQAKSASPPPPPPVLFLDVMDTLVVDPFYVDMYAHFGFSSQAAFLAAKHPTTWVDWERGTIGSADAFARFFADRRPVDAAAFTAYLRSAYALLPGVEGLLDDLAGGGVSLHVLSNYTDLWREVEAAVGLGARWGVSWTAVSCMTGARKPEVGAYVAAAEAAGVDPASCVLVDDRQANVEAAVAAGFGGGVTAVKGGGIDDVRAALREWYPWL</sequence>
<comment type="caution">
    <text evidence="1">The sequence shown here is derived from an EMBL/GenBank/DDBJ whole genome shotgun (WGS) entry which is preliminary data.</text>
</comment>
<gene>
    <name evidence="1" type="ORF">I4F81_002994</name>
</gene>
<dbReference type="Proteomes" id="UP000798662">
    <property type="component" value="Chromosome 1"/>
</dbReference>
<accession>A0ACC3BRP4</accession>
<protein>
    <submittedName>
        <fullName evidence="1">Uncharacterized protein</fullName>
    </submittedName>
</protein>
<evidence type="ECO:0000313" key="1">
    <source>
        <dbReference type="EMBL" id="KAK1860405.1"/>
    </source>
</evidence>
<reference evidence="1" key="1">
    <citation type="submission" date="2019-11" db="EMBL/GenBank/DDBJ databases">
        <title>Nori genome reveals adaptations in red seaweeds to the harsh intertidal environment.</title>
        <authorList>
            <person name="Wang D."/>
            <person name="Mao Y."/>
        </authorList>
    </citation>
    <scope>NUCLEOTIDE SEQUENCE</scope>
    <source>
        <tissue evidence="1">Gametophyte</tissue>
    </source>
</reference>